<evidence type="ECO:0000313" key="1">
    <source>
        <dbReference type="EMBL" id="PJB16034.1"/>
    </source>
</evidence>
<evidence type="ECO:0000313" key="2">
    <source>
        <dbReference type="Proteomes" id="UP000230611"/>
    </source>
</evidence>
<dbReference type="GO" id="GO:0004177">
    <property type="term" value="F:aminopeptidase activity"/>
    <property type="evidence" value="ECO:0007669"/>
    <property type="project" value="UniProtKB-KW"/>
</dbReference>
<organism evidence="1 2">
    <name type="scientific">Candidatus Falkowbacteria bacterium CG_4_9_14_3_um_filter_38_19</name>
    <dbReference type="NCBI Taxonomy" id="1974559"/>
    <lineage>
        <taxon>Bacteria</taxon>
        <taxon>Candidatus Falkowiibacteriota</taxon>
    </lineage>
</organism>
<reference evidence="2" key="1">
    <citation type="submission" date="2017-09" db="EMBL/GenBank/DDBJ databases">
        <title>Depth-based differentiation of microbial function through sediment-hosted aquifers and enrichment of novel symbionts in the deep terrestrial subsurface.</title>
        <authorList>
            <person name="Probst A.J."/>
            <person name="Ladd B."/>
            <person name="Jarett J.K."/>
            <person name="Geller-Mcgrath D.E."/>
            <person name="Sieber C.M.K."/>
            <person name="Emerson J.B."/>
            <person name="Anantharaman K."/>
            <person name="Thomas B.C."/>
            <person name="Malmstrom R."/>
            <person name="Stieglmeier M."/>
            <person name="Klingl A."/>
            <person name="Woyke T."/>
            <person name="Ryan C.M."/>
            <person name="Banfield J.F."/>
        </authorList>
    </citation>
    <scope>NUCLEOTIDE SEQUENCE [LARGE SCALE GENOMIC DNA]</scope>
</reference>
<sequence>MIIIKNKKEIAVMRQGGKILAQIMKKIV</sequence>
<accession>A0A2M8AF00</accession>
<dbReference type="AlphaFoldDB" id="A0A2M8AF00"/>
<gene>
    <name evidence="1" type="ORF">CO116_02780</name>
</gene>
<proteinExistence type="predicted"/>
<name>A0A2M8AF00_9BACT</name>
<keyword evidence="1" id="KW-0645">Protease</keyword>
<dbReference type="EMBL" id="PFUO01000124">
    <property type="protein sequence ID" value="PJB16034.1"/>
    <property type="molecule type" value="Genomic_DNA"/>
</dbReference>
<comment type="caution">
    <text evidence="1">The sequence shown here is derived from an EMBL/GenBank/DDBJ whole genome shotgun (WGS) entry which is preliminary data.</text>
</comment>
<protein>
    <submittedName>
        <fullName evidence="1">Type I methionyl aminopeptidase</fullName>
    </submittedName>
</protein>
<keyword evidence="1" id="KW-0378">Hydrolase</keyword>
<keyword evidence="1" id="KW-0031">Aminopeptidase</keyword>
<dbReference type="Proteomes" id="UP000230611">
    <property type="component" value="Unassembled WGS sequence"/>
</dbReference>
<feature type="non-terminal residue" evidence="1">
    <location>
        <position position="28"/>
    </location>
</feature>